<evidence type="ECO:0000256" key="2">
    <source>
        <dbReference type="ARBA" id="ARBA00022649"/>
    </source>
</evidence>
<dbReference type="KEGG" id="rpe:RPE_1402"/>
<sequence length="173" mass="18939">MSQGFRIEALAATHDRQNFSSGVEPLDRYLRELANQDIKRRVSNCFVALDDADVIAGYYTFAATSLPLMELPADLTKRLPRYPLLPAGLIGRLAIDGRFQRCGLGGALIMDAAARAARADPAIYALIVDAKDDPAIAFYEHCQFRRFATRPQSLFLPLATALQALRARGGGRG</sequence>
<reference evidence="7" key="1">
    <citation type="submission" date="2006-09" db="EMBL/GenBank/DDBJ databases">
        <title>Complete sequence of Rhodopseudomonas palustris BisA53.</title>
        <authorList>
            <consortium name="US DOE Joint Genome Institute"/>
            <person name="Copeland A."/>
            <person name="Lucas S."/>
            <person name="Lapidus A."/>
            <person name="Barry K."/>
            <person name="Detter J.C."/>
            <person name="Glavina del Rio T."/>
            <person name="Hammon N."/>
            <person name="Israni S."/>
            <person name="Dalin E."/>
            <person name="Tice H."/>
            <person name="Pitluck S."/>
            <person name="Chain P."/>
            <person name="Malfatti S."/>
            <person name="Shin M."/>
            <person name="Vergez L."/>
            <person name="Schmutz J."/>
            <person name="Larimer F."/>
            <person name="Land M."/>
            <person name="Hauser L."/>
            <person name="Pelletier D.A."/>
            <person name="Kyrpides N."/>
            <person name="Kim E."/>
            <person name="Harwood C.S."/>
            <person name="Oda Y."/>
            <person name="Richardson P."/>
        </authorList>
    </citation>
    <scope>NUCLEOTIDE SEQUENCE [LARGE SCALE GENOMIC DNA]</scope>
    <source>
        <strain evidence="7">BisA53</strain>
    </source>
</reference>
<dbReference type="STRING" id="316055.RPE_1402"/>
<evidence type="ECO:0000259" key="6">
    <source>
        <dbReference type="Pfam" id="PF00583"/>
    </source>
</evidence>
<dbReference type="InterPro" id="IPR016181">
    <property type="entry name" value="Acyl_CoA_acyltransferase"/>
</dbReference>
<proteinExistence type="predicted"/>
<dbReference type="InterPro" id="IPR000182">
    <property type="entry name" value="GNAT_dom"/>
</dbReference>
<dbReference type="PANTHER" id="PTHR36449">
    <property type="entry name" value="ACETYLTRANSFERASE-RELATED"/>
    <property type="match status" value="1"/>
</dbReference>
<dbReference type="PANTHER" id="PTHR36449:SF1">
    <property type="entry name" value="ACETYLTRANSFERASE"/>
    <property type="match status" value="1"/>
</dbReference>
<dbReference type="Gene3D" id="3.40.630.30">
    <property type="match status" value="1"/>
</dbReference>
<organism evidence="7">
    <name type="scientific">Rhodopseudomonas palustris (strain BisA53)</name>
    <dbReference type="NCBI Taxonomy" id="316055"/>
    <lineage>
        <taxon>Bacteria</taxon>
        <taxon>Pseudomonadati</taxon>
        <taxon>Pseudomonadota</taxon>
        <taxon>Alphaproteobacteria</taxon>
        <taxon>Hyphomicrobiales</taxon>
        <taxon>Nitrobacteraceae</taxon>
        <taxon>Rhodopseudomonas</taxon>
    </lineage>
</organism>
<accession>Q07RT0</accession>
<keyword evidence="2" id="KW-1277">Toxin-antitoxin system</keyword>
<dbReference type="Pfam" id="PF00583">
    <property type="entry name" value="Acetyltransf_1"/>
    <property type="match status" value="1"/>
</dbReference>
<evidence type="ECO:0000256" key="5">
    <source>
        <dbReference type="ARBA" id="ARBA00049880"/>
    </source>
</evidence>
<dbReference type="AlphaFoldDB" id="Q07RT0"/>
<comment type="catalytic activity">
    <reaction evidence="5">
        <text>glycyl-tRNA(Gly) + acetyl-CoA = N-acetylglycyl-tRNA(Gly) + CoA + H(+)</text>
        <dbReference type="Rhea" id="RHEA:81867"/>
        <dbReference type="Rhea" id="RHEA-COMP:9683"/>
        <dbReference type="Rhea" id="RHEA-COMP:19766"/>
        <dbReference type="ChEBI" id="CHEBI:15378"/>
        <dbReference type="ChEBI" id="CHEBI:57287"/>
        <dbReference type="ChEBI" id="CHEBI:57288"/>
        <dbReference type="ChEBI" id="CHEBI:78522"/>
        <dbReference type="ChEBI" id="CHEBI:232036"/>
    </reaction>
</comment>
<evidence type="ECO:0000256" key="4">
    <source>
        <dbReference type="ARBA" id="ARBA00023315"/>
    </source>
</evidence>
<keyword evidence="3 7" id="KW-0808">Transferase</keyword>
<keyword evidence="4" id="KW-0012">Acyltransferase</keyword>
<dbReference type="eggNOG" id="COG0456">
    <property type="taxonomic scope" value="Bacteria"/>
</dbReference>
<evidence type="ECO:0000313" key="7">
    <source>
        <dbReference type="EMBL" id="ABJ05354.1"/>
    </source>
</evidence>
<dbReference type="HOGENOM" id="CLU_101288_3_0_5"/>
<dbReference type="EMBL" id="CP000463">
    <property type="protein sequence ID" value="ABJ05354.1"/>
    <property type="molecule type" value="Genomic_DNA"/>
</dbReference>
<dbReference type="GO" id="GO:0016747">
    <property type="term" value="F:acyltransferase activity, transferring groups other than amino-acyl groups"/>
    <property type="evidence" value="ECO:0007669"/>
    <property type="project" value="InterPro"/>
</dbReference>
<evidence type="ECO:0000256" key="1">
    <source>
        <dbReference type="ARBA" id="ARBA00022491"/>
    </source>
</evidence>
<evidence type="ECO:0000256" key="3">
    <source>
        <dbReference type="ARBA" id="ARBA00022679"/>
    </source>
</evidence>
<keyword evidence="1" id="KW-0678">Repressor</keyword>
<gene>
    <name evidence="7" type="ordered locus">RPE_1402</name>
</gene>
<feature type="domain" description="N-acetyltransferase" evidence="6">
    <location>
        <begin position="36"/>
        <end position="144"/>
    </location>
</feature>
<protein>
    <submittedName>
        <fullName evidence="7">GCN5-related N-acetyltransferase</fullName>
    </submittedName>
</protein>
<dbReference type="SUPFAM" id="SSF55729">
    <property type="entry name" value="Acyl-CoA N-acyltransferases (Nat)"/>
    <property type="match status" value="1"/>
</dbReference>
<name>Q07RT0_RHOP5</name>